<comment type="caution">
    <text evidence="2">The sequence shown here is derived from an EMBL/GenBank/DDBJ whole genome shotgun (WGS) entry which is preliminary data.</text>
</comment>
<reference evidence="2 3" key="1">
    <citation type="journal article" date="2020" name="Nature">
        <title>Six reference-quality genomes reveal evolution of bat adaptations.</title>
        <authorList>
            <person name="Jebb D."/>
            <person name="Huang Z."/>
            <person name="Pippel M."/>
            <person name="Hughes G.M."/>
            <person name="Lavrichenko K."/>
            <person name="Devanna P."/>
            <person name="Winkler S."/>
            <person name="Jermiin L.S."/>
            <person name="Skirmuntt E.C."/>
            <person name="Katzourakis A."/>
            <person name="Burkitt-Gray L."/>
            <person name="Ray D.A."/>
            <person name="Sullivan K.A.M."/>
            <person name="Roscito J.G."/>
            <person name="Kirilenko B.M."/>
            <person name="Davalos L.M."/>
            <person name="Corthals A.P."/>
            <person name="Power M.L."/>
            <person name="Jones G."/>
            <person name="Ransome R.D."/>
            <person name="Dechmann D.K.N."/>
            <person name="Locatelli A.G."/>
            <person name="Puechmaille S.J."/>
            <person name="Fedrigo O."/>
            <person name="Jarvis E.D."/>
            <person name="Hiller M."/>
            <person name="Vernes S.C."/>
            <person name="Myers E.W."/>
            <person name="Teeling E.C."/>
        </authorList>
    </citation>
    <scope>NUCLEOTIDE SEQUENCE [LARGE SCALE GENOMIC DNA]</scope>
    <source>
        <strain evidence="2">MRhiFer1</strain>
        <tissue evidence="2">Lung</tissue>
    </source>
</reference>
<evidence type="ECO:0000313" key="2">
    <source>
        <dbReference type="EMBL" id="KAF6287667.1"/>
    </source>
</evidence>
<dbReference type="AlphaFoldDB" id="A0A7J7SHU2"/>
<dbReference type="EMBL" id="JACAGC010000022">
    <property type="protein sequence ID" value="KAF6287667.1"/>
    <property type="molecule type" value="Genomic_DNA"/>
</dbReference>
<sequence length="173" mass="20045">MRYLKGLRQEEWAGPRCCPRRWAWRSRPFGRNKKWQLPSSPARCVGCGSGRRASVKARRELTFYLKPHLRDRETSRESQSTLTKERRSNQFGCPEERRQKRRPRSRLNAPSFWETFPLETSQEALRRAALPSRTCSKPWCLWKRSWSQSGGPSGTSSAYTPCTPSSSGAVRKP</sequence>
<gene>
    <name evidence="2" type="ORF">mRhiFer1_002230</name>
</gene>
<feature type="region of interest" description="Disordered" evidence="1">
    <location>
        <begin position="146"/>
        <end position="173"/>
    </location>
</feature>
<accession>A0A7J7SHU2</accession>
<name>A0A7J7SHU2_RHIFE</name>
<feature type="region of interest" description="Disordered" evidence="1">
    <location>
        <begin position="70"/>
        <end position="106"/>
    </location>
</feature>
<protein>
    <submittedName>
        <fullName evidence="2">Uncharacterized protein</fullName>
    </submittedName>
</protein>
<organism evidence="2 3">
    <name type="scientific">Rhinolophus ferrumequinum</name>
    <name type="common">Greater horseshoe bat</name>
    <dbReference type="NCBI Taxonomy" id="59479"/>
    <lineage>
        <taxon>Eukaryota</taxon>
        <taxon>Metazoa</taxon>
        <taxon>Chordata</taxon>
        <taxon>Craniata</taxon>
        <taxon>Vertebrata</taxon>
        <taxon>Euteleostomi</taxon>
        <taxon>Mammalia</taxon>
        <taxon>Eutheria</taxon>
        <taxon>Laurasiatheria</taxon>
        <taxon>Chiroptera</taxon>
        <taxon>Yinpterochiroptera</taxon>
        <taxon>Rhinolophoidea</taxon>
        <taxon>Rhinolophidae</taxon>
        <taxon>Rhinolophinae</taxon>
        <taxon>Rhinolophus</taxon>
    </lineage>
</organism>
<dbReference type="Proteomes" id="UP000585614">
    <property type="component" value="Unassembled WGS sequence"/>
</dbReference>
<evidence type="ECO:0000313" key="3">
    <source>
        <dbReference type="Proteomes" id="UP000585614"/>
    </source>
</evidence>
<feature type="compositionally biased region" description="Basic and acidic residues" evidence="1">
    <location>
        <begin position="83"/>
        <end position="98"/>
    </location>
</feature>
<proteinExistence type="predicted"/>
<evidence type="ECO:0000256" key="1">
    <source>
        <dbReference type="SAM" id="MobiDB-lite"/>
    </source>
</evidence>